<dbReference type="EMBL" id="MTHB01000014">
    <property type="protein sequence ID" value="OXC80479.1"/>
    <property type="molecule type" value="Genomic_DNA"/>
</dbReference>
<protein>
    <submittedName>
        <fullName evidence="1">Uncharacterized protein</fullName>
    </submittedName>
</protein>
<organism evidence="1 2">
    <name type="scientific">Caballeronia sordidicola</name>
    <name type="common">Burkholderia sordidicola</name>
    <dbReference type="NCBI Taxonomy" id="196367"/>
    <lineage>
        <taxon>Bacteria</taxon>
        <taxon>Pseudomonadati</taxon>
        <taxon>Pseudomonadota</taxon>
        <taxon>Betaproteobacteria</taxon>
        <taxon>Burkholderiales</taxon>
        <taxon>Burkholderiaceae</taxon>
        <taxon>Caballeronia</taxon>
    </lineage>
</organism>
<dbReference type="AlphaFoldDB" id="A0A226XBI4"/>
<dbReference type="Proteomes" id="UP000214720">
    <property type="component" value="Unassembled WGS sequence"/>
</dbReference>
<evidence type="ECO:0000313" key="1">
    <source>
        <dbReference type="EMBL" id="OXC80479.1"/>
    </source>
</evidence>
<gene>
    <name evidence="1" type="ORF">BSU04_01685</name>
</gene>
<comment type="caution">
    <text evidence="1">The sequence shown here is derived from an EMBL/GenBank/DDBJ whole genome shotgun (WGS) entry which is preliminary data.</text>
</comment>
<reference evidence="2" key="1">
    <citation type="submission" date="2017-01" db="EMBL/GenBank/DDBJ databases">
        <title>Genome Analysis of Deinococcus marmoris KOPRI26562.</title>
        <authorList>
            <person name="Kim J.H."/>
            <person name="Oh H.-M."/>
        </authorList>
    </citation>
    <scope>NUCLEOTIDE SEQUENCE [LARGE SCALE GENOMIC DNA]</scope>
    <source>
        <strain evidence="2">PAMC 26633</strain>
    </source>
</reference>
<evidence type="ECO:0000313" key="2">
    <source>
        <dbReference type="Proteomes" id="UP000214720"/>
    </source>
</evidence>
<proteinExistence type="predicted"/>
<sequence>MQIDRWSPKFYPINSADANTPRKNERVANDYRGLCEWPLMSGVALAVATTIFEACVLQHPDLRGNHVHLLA</sequence>
<name>A0A226XBI4_CABSO</name>
<accession>A0A226XBI4</accession>